<dbReference type="Proteomes" id="UP000198806">
    <property type="component" value="Unassembled WGS sequence"/>
</dbReference>
<evidence type="ECO:0000256" key="1">
    <source>
        <dbReference type="SAM" id="Phobius"/>
    </source>
</evidence>
<reference evidence="2 3" key="1">
    <citation type="submission" date="2016-10" db="EMBL/GenBank/DDBJ databases">
        <authorList>
            <person name="de Groot N.N."/>
        </authorList>
    </citation>
    <scope>NUCLEOTIDE SEQUENCE [LARGE SCALE GENOMIC DNA]</scope>
    <source>
        <strain evidence="2 3">DSM 1283</strain>
    </source>
</reference>
<feature type="transmembrane region" description="Helical" evidence="1">
    <location>
        <begin position="6"/>
        <end position="26"/>
    </location>
</feature>
<dbReference type="EMBL" id="FOWD01000035">
    <property type="protein sequence ID" value="SFO52098.1"/>
    <property type="molecule type" value="Genomic_DNA"/>
</dbReference>
<keyword evidence="1" id="KW-0472">Membrane</keyword>
<keyword evidence="3" id="KW-1185">Reference proteome</keyword>
<dbReference type="STRING" id="1527.SAMN04489757_13517"/>
<accession>A0A1I5HUT5</accession>
<sequence>MVYLKKALVLLTLLAVLFVIIVFIILPKKNKNVEYKGTLVNGYIQIDRRPDKEESIV</sequence>
<gene>
    <name evidence="2" type="ORF">SAMN04489757_13517</name>
</gene>
<keyword evidence="1" id="KW-1133">Transmembrane helix</keyword>
<evidence type="ECO:0000313" key="2">
    <source>
        <dbReference type="EMBL" id="SFO52098.1"/>
    </source>
</evidence>
<keyword evidence="1" id="KW-0812">Transmembrane</keyword>
<name>A0A1I5HUT5_9FIRM</name>
<evidence type="ECO:0000313" key="3">
    <source>
        <dbReference type="Proteomes" id="UP000198806"/>
    </source>
</evidence>
<dbReference type="AlphaFoldDB" id="A0A1I5HUT5"/>
<organism evidence="2 3">
    <name type="scientific">Anaerocolumna aminovalerica</name>
    <dbReference type="NCBI Taxonomy" id="1527"/>
    <lineage>
        <taxon>Bacteria</taxon>
        <taxon>Bacillati</taxon>
        <taxon>Bacillota</taxon>
        <taxon>Clostridia</taxon>
        <taxon>Lachnospirales</taxon>
        <taxon>Lachnospiraceae</taxon>
        <taxon>Anaerocolumna</taxon>
    </lineage>
</organism>
<protein>
    <submittedName>
        <fullName evidence="2">Uncharacterized protein</fullName>
    </submittedName>
</protein>
<dbReference type="RefSeq" id="WP_170848048.1">
    <property type="nucleotide sequence ID" value="NZ_BAABFM010000042.1"/>
</dbReference>
<proteinExistence type="predicted"/>